<dbReference type="GO" id="GO:0000139">
    <property type="term" value="C:Golgi membrane"/>
    <property type="evidence" value="ECO:0007669"/>
    <property type="project" value="UniProtKB-SubCell"/>
</dbReference>
<comment type="caution">
    <text evidence="10">The sequence shown here is derived from an EMBL/GenBank/DDBJ whole genome shotgun (WGS) entry which is preliminary data.</text>
</comment>
<keyword evidence="11" id="KW-1185">Reference proteome</keyword>
<protein>
    <recommendedName>
        <fullName evidence="9">Carbohydrate sulfotransferase</fullName>
        <ecNumber evidence="9">2.8.2.-</ecNumber>
    </recommendedName>
</protein>
<dbReference type="EMBL" id="CAXKWB010052104">
    <property type="protein sequence ID" value="CAL4172264.1"/>
    <property type="molecule type" value="Genomic_DNA"/>
</dbReference>
<name>A0AAV2SAG0_MEGNR</name>
<evidence type="ECO:0000313" key="11">
    <source>
        <dbReference type="Proteomes" id="UP001497623"/>
    </source>
</evidence>
<dbReference type="PANTHER" id="PTHR12137:SF63">
    <property type="entry name" value="CARBOHYDRATE SULFOTRANSFERASE"/>
    <property type="match status" value="1"/>
</dbReference>
<evidence type="ECO:0000256" key="8">
    <source>
        <dbReference type="ARBA" id="ARBA00023180"/>
    </source>
</evidence>
<dbReference type="AlphaFoldDB" id="A0AAV2SAG0"/>
<evidence type="ECO:0000313" key="10">
    <source>
        <dbReference type="EMBL" id="CAL4172264.1"/>
    </source>
</evidence>
<dbReference type="PANTHER" id="PTHR12137">
    <property type="entry name" value="CARBOHYDRATE SULFOTRANSFERASE"/>
    <property type="match status" value="1"/>
</dbReference>
<gene>
    <name evidence="10" type="ORF">MNOR_LOCUS34257</name>
</gene>
<evidence type="ECO:0000256" key="4">
    <source>
        <dbReference type="ARBA" id="ARBA00022692"/>
    </source>
</evidence>
<keyword evidence="6 9" id="KW-0333">Golgi apparatus</keyword>
<evidence type="ECO:0000256" key="5">
    <source>
        <dbReference type="ARBA" id="ARBA00022989"/>
    </source>
</evidence>
<dbReference type="EC" id="2.8.2.-" evidence="9"/>
<evidence type="ECO:0000256" key="2">
    <source>
        <dbReference type="ARBA" id="ARBA00006339"/>
    </source>
</evidence>
<feature type="transmembrane region" description="Helical" evidence="9">
    <location>
        <begin position="12"/>
        <end position="34"/>
    </location>
</feature>
<dbReference type="GO" id="GO:0016051">
    <property type="term" value="P:carbohydrate biosynthetic process"/>
    <property type="evidence" value="ECO:0007669"/>
    <property type="project" value="InterPro"/>
</dbReference>
<evidence type="ECO:0000256" key="7">
    <source>
        <dbReference type="ARBA" id="ARBA00023136"/>
    </source>
</evidence>
<dbReference type="Pfam" id="PF03567">
    <property type="entry name" value="Sulfotransfer_2"/>
    <property type="match status" value="1"/>
</dbReference>
<keyword evidence="7 9" id="KW-0472">Membrane</keyword>
<keyword evidence="3 9" id="KW-0808">Transferase</keyword>
<comment type="subcellular location">
    <subcellularLocation>
        <location evidence="1 9">Golgi apparatus membrane</location>
        <topology evidence="1 9">Single-pass type II membrane protein</topology>
    </subcellularLocation>
</comment>
<evidence type="ECO:0000256" key="3">
    <source>
        <dbReference type="ARBA" id="ARBA00022679"/>
    </source>
</evidence>
<feature type="non-terminal residue" evidence="10">
    <location>
        <position position="392"/>
    </location>
</feature>
<accession>A0AAV2SAG0</accession>
<dbReference type="InterPro" id="IPR005331">
    <property type="entry name" value="Sulfotransferase"/>
</dbReference>
<evidence type="ECO:0000256" key="9">
    <source>
        <dbReference type="RuleBase" id="RU364020"/>
    </source>
</evidence>
<organism evidence="10 11">
    <name type="scientific">Meganyctiphanes norvegica</name>
    <name type="common">Northern krill</name>
    <name type="synonym">Thysanopoda norvegica</name>
    <dbReference type="NCBI Taxonomy" id="48144"/>
    <lineage>
        <taxon>Eukaryota</taxon>
        <taxon>Metazoa</taxon>
        <taxon>Ecdysozoa</taxon>
        <taxon>Arthropoda</taxon>
        <taxon>Crustacea</taxon>
        <taxon>Multicrustacea</taxon>
        <taxon>Malacostraca</taxon>
        <taxon>Eumalacostraca</taxon>
        <taxon>Eucarida</taxon>
        <taxon>Euphausiacea</taxon>
        <taxon>Euphausiidae</taxon>
        <taxon>Meganyctiphanes</taxon>
    </lineage>
</organism>
<proteinExistence type="inferred from homology"/>
<keyword evidence="5 9" id="KW-1133">Transmembrane helix</keyword>
<keyword evidence="4 9" id="KW-0812">Transmembrane</keyword>
<evidence type="ECO:0000256" key="6">
    <source>
        <dbReference type="ARBA" id="ARBA00023034"/>
    </source>
</evidence>
<keyword evidence="8 9" id="KW-0325">Glycoprotein</keyword>
<evidence type="ECO:0000256" key="1">
    <source>
        <dbReference type="ARBA" id="ARBA00004323"/>
    </source>
</evidence>
<keyword evidence="9" id="KW-0735">Signal-anchor</keyword>
<dbReference type="Proteomes" id="UP001497623">
    <property type="component" value="Unassembled WGS sequence"/>
</dbReference>
<sequence length="392" mass="44982">MVTVKSLVQKMSIRLGGLIIIMSTLENITYFVSWSSIPLYGKTCTSHVFTPPLTPAVLSTKTTGKPNSLQITKIPHQKTTPRTKVLSLPESKELVVDSDSLPSNWTTAHTHMIEERMQKRKAHVKQVCHKYGLDRPSDLYQPNAWEFLISKKHNLVWCSVFKAASSTWFYNFNTLAGYTEYEQMHGSKMPMELARKIYNRPSVADLESTISSSPAPTTFMISRHPLTRLVSVYRDKFVGTVVYYRKLSKDIIRRYPHLQIQEIKKGQSSRRSRLIPSFPAFVQFILDEAAKGHRLDEHWSPMHSFCTPCLVDFNAFAKMETLEEDGNYIIFSTGIEDLIAPKKINLAHKNPTSSVAQSYLCQLDQTQFTGLNQLYKLDFEIFQYDVKDYENC</sequence>
<keyword evidence="9" id="KW-0119">Carbohydrate metabolism</keyword>
<dbReference type="GO" id="GO:0008146">
    <property type="term" value="F:sulfotransferase activity"/>
    <property type="evidence" value="ECO:0007669"/>
    <property type="project" value="InterPro"/>
</dbReference>
<reference evidence="10 11" key="1">
    <citation type="submission" date="2024-05" db="EMBL/GenBank/DDBJ databases">
        <authorList>
            <person name="Wallberg A."/>
        </authorList>
    </citation>
    <scope>NUCLEOTIDE SEQUENCE [LARGE SCALE GENOMIC DNA]</scope>
</reference>
<comment type="similarity">
    <text evidence="2 9">Belongs to the sulfotransferase 2 family.</text>
</comment>
<dbReference type="InterPro" id="IPR018011">
    <property type="entry name" value="Carb_sulfotrans_8-10"/>
</dbReference>